<dbReference type="EMBL" id="JARIHO010000023">
    <property type="protein sequence ID" value="KAJ7343170.1"/>
    <property type="molecule type" value="Genomic_DNA"/>
</dbReference>
<organism evidence="1 2">
    <name type="scientific">Mycena albidolilacea</name>
    <dbReference type="NCBI Taxonomy" id="1033008"/>
    <lineage>
        <taxon>Eukaryota</taxon>
        <taxon>Fungi</taxon>
        <taxon>Dikarya</taxon>
        <taxon>Basidiomycota</taxon>
        <taxon>Agaricomycotina</taxon>
        <taxon>Agaricomycetes</taxon>
        <taxon>Agaricomycetidae</taxon>
        <taxon>Agaricales</taxon>
        <taxon>Marasmiineae</taxon>
        <taxon>Mycenaceae</taxon>
        <taxon>Mycena</taxon>
    </lineage>
</organism>
<comment type="caution">
    <text evidence="1">The sequence shown here is derived from an EMBL/GenBank/DDBJ whole genome shotgun (WGS) entry which is preliminary data.</text>
</comment>
<protein>
    <submittedName>
        <fullName evidence="1">Uncharacterized protein</fullName>
    </submittedName>
</protein>
<dbReference type="Proteomes" id="UP001218218">
    <property type="component" value="Unassembled WGS sequence"/>
</dbReference>
<proteinExistence type="predicted"/>
<evidence type="ECO:0000313" key="2">
    <source>
        <dbReference type="Proteomes" id="UP001218218"/>
    </source>
</evidence>
<gene>
    <name evidence="1" type="ORF">DFH08DRAFT_219685</name>
</gene>
<evidence type="ECO:0000313" key="1">
    <source>
        <dbReference type="EMBL" id="KAJ7343170.1"/>
    </source>
</evidence>
<name>A0AAD6ZWZ4_9AGAR</name>
<dbReference type="AlphaFoldDB" id="A0AAD6ZWZ4"/>
<accession>A0AAD6ZWZ4</accession>
<reference evidence="1" key="1">
    <citation type="submission" date="2023-03" db="EMBL/GenBank/DDBJ databases">
        <title>Massive genome expansion in bonnet fungi (Mycena s.s.) driven by repeated elements and novel gene families across ecological guilds.</title>
        <authorList>
            <consortium name="Lawrence Berkeley National Laboratory"/>
            <person name="Harder C.B."/>
            <person name="Miyauchi S."/>
            <person name="Viragh M."/>
            <person name="Kuo A."/>
            <person name="Thoen E."/>
            <person name="Andreopoulos B."/>
            <person name="Lu D."/>
            <person name="Skrede I."/>
            <person name="Drula E."/>
            <person name="Henrissat B."/>
            <person name="Morin E."/>
            <person name="Kohler A."/>
            <person name="Barry K."/>
            <person name="LaButti K."/>
            <person name="Morin E."/>
            <person name="Salamov A."/>
            <person name="Lipzen A."/>
            <person name="Mereny Z."/>
            <person name="Hegedus B."/>
            <person name="Baldrian P."/>
            <person name="Stursova M."/>
            <person name="Weitz H."/>
            <person name="Taylor A."/>
            <person name="Grigoriev I.V."/>
            <person name="Nagy L.G."/>
            <person name="Martin F."/>
            <person name="Kauserud H."/>
        </authorList>
    </citation>
    <scope>NUCLEOTIDE SEQUENCE</scope>
    <source>
        <strain evidence="1">CBHHK002</strain>
    </source>
</reference>
<sequence length="167" mass="19522">MHTRDYLDHILALLGLSYKVFRPLVEVLQSPTSPLALKDWPLAFLADAHRAGELYSTPKDITEDLVLLWIGRAKEVLSGSDFDLSPNYLQHINQCRRHPQIMHELGTLDLSKLCCHVNRGDEEFHCYAHRQLFRPFIFGDVQNWLRQHPDTPLETIVLWEQQWVNIQ</sequence>
<keyword evidence="2" id="KW-1185">Reference proteome</keyword>